<dbReference type="PROSITE" id="PS50943">
    <property type="entry name" value="HTH_CROC1"/>
    <property type="match status" value="1"/>
</dbReference>
<dbReference type="InterPro" id="IPR010982">
    <property type="entry name" value="Lambda_DNA-bd_dom_sf"/>
</dbReference>
<proteinExistence type="predicted"/>
<dbReference type="Gene3D" id="1.10.260.40">
    <property type="entry name" value="lambda repressor-like DNA-binding domains"/>
    <property type="match status" value="1"/>
</dbReference>
<evidence type="ECO:0000313" key="3">
    <source>
        <dbReference type="Proteomes" id="UP000199545"/>
    </source>
</evidence>
<name>A0A1I3UPZ6_9BACL</name>
<keyword evidence="3" id="KW-1185">Reference proteome</keyword>
<evidence type="ECO:0000313" key="2">
    <source>
        <dbReference type="EMBL" id="SFJ84076.1"/>
    </source>
</evidence>
<dbReference type="SMART" id="SM00530">
    <property type="entry name" value="HTH_XRE"/>
    <property type="match status" value="1"/>
</dbReference>
<dbReference type="SUPFAM" id="SSF47413">
    <property type="entry name" value="lambda repressor-like DNA-binding domains"/>
    <property type="match status" value="1"/>
</dbReference>
<gene>
    <name evidence="2" type="ORF">SAMN05421852_1265</name>
</gene>
<dbReference type="AlphaFoldDB" id="A0A1I3UPZ6"/>
<dbReference type="EMBL" id="FORR01000026">
    <property type="protein sequence ID" value="SFJ84076.1"/>
    <property type="molecule type" value="Genomic_DNA"/>
</dbReference>
<dbReference type="GO" id="GO:0003677">
    <property type="term" value="F:DNA binding"/>
    <property type="evidence" value="ECO:0007669"/>
    <property type="project" value="InterPro"/>
</dbReference>
<dbReference type="Proteomes" id="UP000199545">
    <property type="component" value="Unassembled WGS sequence"/>
</dbReference>
<dbReference type="InterPro" id="IPR001387">
    <property type="entry name" value="Cro/C1-type_HTH"/>
</dbReference>
<accession>A0A1I3UPZ6</accession>
<evidence type="ECO:0000259" key="1">
    <source>
        <dbReference type="PROSITE" id="PS50943"/>
    </source>
</evidence>
<organism evidence="2 3">
    <name type="scientific">Thermoflavimicrobium dichotomicum</name>
    <dbReference type="NCBI Taxonomy" id="46223"/>
    <lineage>
        <taxon>Bacteria</taxon>
        <taxon>Bacillati</taxon>
        <taxon>Bacillota</taxon>
        <taxon>Bacilli</taxon>
        <taxon>Bacillales</taxon>
        <taxon>Thermoactinomycetaceae</taxon>
        <taxon>Thermoflavimicrobium</taxon>
    </lineage>
</organism>
<reference evidence="2 3" key="1">
    <citation type="submission" date="2016-10" db="EMBL/GenBank/DDBJ databases">
        <authorList>
            <person name="de Groot N.N."/>
        </authorList>
    </citation>
    <scope>NUCLEOTIDE SEQUENCE [LARGE SCALE GENOMIC DNA]</scope>
    <source>
        <strain evidence="2 3">DSM 44778</strain>
    </source>
</reference>
<dbReference type="Pfam" id="PF01381">
    <property type="entry name" value="HTH_3"/>
    <property type="match status" value="1"/>
</dbReference>
<feature type="domain" description="HTH cro/C1-type" evidence="1">
    <location>
        <begin position="100"/>
        <end position="156"/>
    </location>
</feature>
<sequence>MTVMGLKRGLLNSFRGDKMILSEEQYLRQKESLAHMTSDREKLCKELKAKGKDDGYIEQFLTYRFMMYDDVKWDVEEYERVKNGEFDKENVMLDQIGKHLIRLRIWRGLSQEELAKKVGFTLEQIQKYERFEYQGLPFSKLNEILQVLGVEKITIVPGYSDPNYGEFMNKRRFAMQEMSNTKDEMAATSEEKRQAG</sequence>
<dbReference type="STRING" id="46223.SAMN05421852_1265"/>
<dbReference type="CDD" id="cd00093">
    <property type="entry name" value="HTH_XRE"/>
    <property type="match status" value="1"/>
</dbReference>
<protein>
    <submittedName>
        <fullName evidence="2">Transcriptional regulator, contains XRE-family HTH domain</fullName>
    </submittedName>
</protein>